<sequence length="122" mass="13385">MKVSFCLASVVVMCMCSTVAAAPKVTSVLLPQSTVGQLLTSAPPRIRWINHQGRTFHEYDTELATFIRTDGQQRWGAHPENLPSLSSVMTRASASGLTAVGDRNGVPHEFINGVWRRIHGRI</sequence>
<dbReference type="Proteomes" id="UP000054845">
    <property type="component" value="Unassembled WGS sequence"/>
</dbReference>
<evidence type="ECO:0000313" key="3">
    <source>
        <dbReference type="Proteomes" id="UP000054845"/>
    </source>
</evidence>
<keyword evidence="3" id="KW-1185">Reference proteome</keyword>
<keyword evidence="1" id="KW-0732">Signal</keyword>
<organism evidence="2 3">
    <name type="scientific">Ceraceosorus bombacis</name>
    <dbReference type="NCBI Taxonomy" id="401625"/>
    <lineage>
        <taxon>Eukaryota</taxon>
        <taxon>Fungi</taxon>
        <taxon>Dikarya</taxon>
        <taxon>Basidiomycota</taxon>
        <taxon>Ustilaginomycotina</taxon>
        <taxon>Exobasidiomycetes</taxon>
        <taxon>Ceraceosorales</taxon>
        <taxon>Ceraceosoraceae</taxon>
        <taxon>Ceraceosorus</taxon>
    </lineage>
</organism>
<feature type="signal peptide" evidence="1">
    <location>
        <begin position="1"/>
        <end position="21"/>
    </location>
</feature>
<reference evidence="2 3" key="1">
    <citation type="submission" date="2014-09" db="EMBL/GenBank/DDBJ databases">
        <authorList>
            <person name="Magalhaes I.L.F."/>
            <person name="Oliveira U."/>
            <person name="Santos F.R."/>
            <person name="Vidigal T.H.D.A."/>
            <person name="Brescovit A.D."/>
            <person name="Santos A.J."/>
        </authorList>
    </citation>
    <scope>NUCLEOTIDE SEQUENCE [LARGE SCALE GENOMIC DNA]</scope>
</reference>
<protein>
    <submittedName>
        <fullName evidence="2">Uncharacterized protein</fullName>
    </submittedName>
</protein>
<name>A0A0P1BBM5_9BASI</name>
<proteinExistence type="predicted"/>
<evidence type="ECO:0000256" key="1">
    <source>
        <dbReference type="SAM" id="SignalP"/>
    </source>
</evidence>
<dbReference type="AlphaFoldDB" id="A0A0P1BBM5"/>
<accession>A0A0P1BBM5</accession>
<evidence type="ECO:0000313" key="2">
    <source>
        <dbReference type="EMBL" id="CEH13071.1"/>
    </source>
</evidence>
<dbReference type="EMBL" id="CCYA01000199">
    <property type="protein sequence ID" value="CEH13071.1"/>
    <property type="molecule type" value="Genomic_DNA"/>
</dbReference>
<feature type="chain" id="PRO_5006059372" evidence="1">
    <location>
        <begin position="22"/>
        <end position="122"/>
    </location>
</feature>